<dbReference type="Pfam" id="PF13087">
    <property type="entry name" value="AAA_12"/>
    <property type="match status" value="1"/>
</dbReference>
<comment type="caution">
    <text evidence="9">The sequence shown here is derived from an EMBL/GenBank/DDBJ whole genome shotgun (WGS) entry which is preliminary data.</text>
</comment>
<reference evidence="9" key="1">
    <citation type="submission" date="2018-08" db="EMBL/GenBank/DDBJ databases">
        <title>Draft genome sequence of azole-resistant Aspergillus thermomutatus (Neosartorya pseudofischeri) strain HMR AF 39, isolated from a human nasal aspirate.</title>
        <authorList>
            <person name="Parent-Michaud M."/>
            <person name="Dufresne P.J."/>
            <person name="Fournier E."/>
            <person name="Martineau C."/>
            <person name="Moreira S."/>
            <person name="Perkins V."/>
            <person name="De Repentigny L."/>
            <person name="Dufresne S.F."/>
        </authorList>
    </citation>
    <scope>NUCLEOTIDE SEQUENCE [LARGE SCALE GENOMIC DNA]</scope>
    <source>
        <strain evidence="9">HMR AF 39</strain>
    </source>
</reference>
<evidence type="ECO:0000313" key="9">
    <source>
        <dbReference type="EMBL" id="RHZ50301.1"/>
    </source>
</evidence>
<evidence type="ECO:0000313" key="10">
    <source>
        <dbReference type="Proteomes" id="UP000215305"/>
    </source>
</evidence>
<dbReference type="InterPro" id="IPR041679">
    <property type="entry name" value="DNA2/NAM7-like_C"/>
</dbReference>
<keyword evidence="5" id="KW-0067">ATP-binding</keyword>
<dbReference type="InterPro" id="IPR047187">
    <property type="entry name" value="SF1_C_Upf1"/>
</dbReference>
<keyword evidence="3" id="KW-0378">Hydrolase</keyword>
<evidence type="ECO:0000256" key="4">
    <source>
        <dbReference type="ARBA" id="ARBA00022806"/>
    </source>
</evidence>
<dbReference type="STRING" id="41047.A0A397GH75"/>
<evidence type="ECO:0000256" key="2">
    <source>
        <dbReference type="ARBA" id="ARBA00022741"/>
    </source>
</evidence>
<dbReference type="PANTHER" id="PTHR43788:SF16">
    <property type="entry name" value="HELICASE WITH ZINC FINGER 2"/>
    <property type="match status" value="1"/>
</dbReference>
<evidence type="ECO:0000256" key="1">
    <source>
        <dbReference type="ARBA" id="ARBA00007913"/>
    </source>
</evidence>
<dbReference type="PANTHER" id="PTHR43788">
    <property type="entry name" value="DNA2/NAM7 HELICASE FAMILY MEMBER"/>
    <property type="match status" value="1"/>
</dbReference>
<dbReference type="SUPFAM" id="SSF52540">
    <property type="entry name" value="P-loop containing nucleoside triphosphate hydrolases"/>
    <property type="match status" value="1"/>
</dbReference>
<gene>
    <name evidence="9" type="ORF">CDV56_103065</name>
</gene>
<evidence type="ECO:0000256" key="6">
    <source>
        <dbReference type="SAM" id="MobiDB-lite"/>
    </source>
</evidence>
<dbReference type="GO" id="GO:0005524">
    <property type="term" value="F:ATP binding"/>
    <property type="evidence" value="ECO:0007669"/>
    <property type="project" value="UniProtKB-KW"/>
</dbReference>
<dbReference type="Proteomes" id="UP000215305">
    <property type="component" value="Unassembled WGS sequence"/>
</dbReference>
<evidence type="ECO:0008006" key="11">
    <source>
        <dbReference type="Google" id="ProtNLM"/>
    </source>
</evidence>
<accession>A0A397GH75</accession>
<keyword evidence="10" id="KW-1185">Reference proteome</keyword>
<evidence type="ECO:0000256" key="5">
    <source>
        <dbReference type="ARBA" id="ARBA00022840"/>
    </source>
</evidence>
<dbReference type="EMBL" id="NKHU02000163">
    <property type="protein sequence ID" value="RHZ50301.1"/>
    <property type="molecule type" value="Genomic_DNA"/>
</dbReference>
<dbReference type="RefSeq" id="XP_026612683.1">
    <property type="nucleotide sequence ID" value="XM_026756684.1"/>
</dbReference>
<evidence type="ECO:0000259" key="7">
    <source>
        <dbReference type="Pfam" id="PF13086"/>
    </source>
</evidence>
<dbReference type="GO" id="GO:0016787">
    <property type="term" value="F:hydrolase activity"/>
    <property type="evidence" value="ECO:0007669"/>
    <property type="project" value="UniProtKB-KW"/>
</dbReference>
<organism evidence="9 10">
    <name type="scientific">Aspergillus thermomutatus</name>
    <name type="common">Neosartorya pseudofischeri</name>
    <dbReference type="NCBI Taxonomy" id="41047"/>
    <lineage>
        <taxon>Eukaryota</taxon>
        <taxon>Fungi</taxon>
        <taxon>Dikarya</taxon>
        <taxon>Ascomycota</taxon>
        <taxon>Pezizomycotina</taxon>
        <taxon>Eurotiomycetes</taxon>
        <taxon>Eurotiomycetidae</taxon>
        <taxon>Eurotiales</taxon>
        <taxon>Aspergillaceae</taxon>
        <taxon>Aspergillus</taxon>
        <taxon>Aspergillus subgen. Fumigati</taxon>
    </lineage>
</organism>
<sequence length="1009" mass="113999">MDRLEANDDTDIPMWDETIVPGSSAGSVSYPAIIARDTEDGPQFLCSWQGEEPGVKLRLAPLVQAGCHSYLELRFAIRFRVPSQEDSVLTTGHVFLTAFHVASIRAQPVVAQGQENAPAGAIVAHPSLYAQHNHLQEAINDNSIWGITVSKHPDVHLHAANLFCHRSFGDQDALIAQIREHLGNQQLRFFVRGYEVNRILLQLNTRLSEDANNNPLRAWYPGHPSKVFLQIGDYPNQENRPVVTRSTKPSFLNWEEYVTLLGFGLIYEHEHEHVARQMQSLADSIATLKVIEIPGADSRRYIGFLELPDEFCLDLQPGDAMKVNFNVEEPESHTDWHACVVDSLPIAPPKAVTILLTRPWDKENREWVRFDDDLEPSVILIEALGFMQNARSRLLARDSQQVAVNVLFSEKPFHRQITALRELQNKRTEKVSTWLTLLGNNFMHLQAVDAYQTIADDFSALVHQFQFNQAQQDAFARLRTLPVFLLFLASNNRHTGRRYQVMLLAPPNDVVNDLAIVVRCHALSTEEDLLLMPAKKQRPPPANARPPIIADDHSTHDDSLLAQVALAQMLFDFHQAQTAQPLGVSDRRVKHVELSIGYRMLQLCGIIKTSWSTPDAFISFREHYRLYQAGEEFDDTTWMDFRARSRELRDTVLARADVILCTLHTAGETAIRDNVQPQAILVDEAARASEPELWPALAFFNPNAFVLIGDHHQLRPLVLSSHKQNPLADQLQMSLFSRLHRDGLHAVMLKEQHRMHESMAQMVSSIFYNGELQTSRATADQTRELARQINLFNRRTFRHSAQMLFLDVKDSMDHRDAQQRSRLNAAHRSVAAALVIRLLSQQVAGPTGITVLTPYRAQLKEYQALFAILQQQQPGLQLHLVQLKTIDSFQGRESNVVILDLTIVSSLGFMREGNRLNVALSRAKHALYIIGNYKAMDRPGEKQKPSPFVRRLLKYISQHRHRVPVPDNLTTTLPDAAVEEQNGAQVSGTWGENAMDVDGTAQSGASGNW</sequence>
<name>A0A397GH75_ASPTH</name>
<feature type="compositionally biased region" description="Polar residues" evidence="6">
    <location>
        <begin position="1000"/>
        <end position="1009"/>
    </location>
</feature>
<dbReference type="CDD" id="cd18808">
    <property type="entry name" value="SF1_C_Upf1"/>
    <property type="match status" value="1"/>
</dbReference>
<dbReference type="GO" id="GO:0043139">
    <property type="term" value="F:5'-3' DNA helicase activity"/>
    <property type="evidence" value="ECO:0007669"/>
    <property type="project" value="TreeGrafter"/>
</dbReference>
<evidence type="ECO:0000256" key="3">
    <source>
        <dbReference type="ARBA" id="ARBA00022801"/>
    </source>
</evidence>
<dbReference type="InterPro" id="IPR050534">
    <property type="entry name" value="Coronavir_polyprotein_1ab"/>
</dbReference>
<keyword evidence="4" id="KW-0347">Helicase</keyword>
<keyword evidence="2" id="KW-0547">Nucleotide-binding</keyword>
<feature type="domain" description="DNA2/NAM7 helicase-like C-terminal" evidence="8">
    <location>
        <begin position="731"/>
        <end position="933"/>
    </location>
</feature>
<dbReference type="VEuPathDB" id="FungiDB:CDV56_103065"/>
<dbReference type="InterPro" id="IPR027417">
    <property type="entry name" value="P-loop_NTPase"/>
</dbReference>
<comment type="similarity">
    <text evidence="1">Belongs to the DNA2/NAM7 helicase family.</text>
</comment>
<dbReference type="GeneID" id="38125039"/>
<feature type="domain" description="DNA2/NAM7 helicase helicase" evidence="7">
    <location>
        <begin position="638"/>
        <end position="720"/>
    </location>
</feature>
<dbReference type="Gene3D" id="3.40.50.300">
    <property type="entry name" value="P-loop containing nucleotide triphosphate hydrolases"/>
    <property type="match status" value="2"/>
</dbReference>
<dbReference type="OrthoDB" id="4506699at2759"/>
<proteinExistence type="inferred from homology"/>
<dbReference type="InterPro" id="IPR041677">
    <property type="entry name" value="DNA2/NAM7_AAA_11"/>
</dbReference>
<feature type="region of interest" description="Disordered" evidence="6">
    <location>
        <begin position="982"/>
        <end position="1009"/>
    </location>
</feature>
<dbReference type="AlphaFoldDB" id="A0A397GH75"/>
<protein>
    <recommendedName>
        <fullName evidence="11">DNA2/NAM7 helicase-like C-terminal domain-containing protein</fullName>
    </recommendedName>
</protein>
<dbReference type="Pfam" id="PF13086">
    <property type="entry name" value="AAA_11"/>
    <property type="match status" value="1"/>
</dbReference>
<evidence type="ECO:0000259" key="8">
    <source>
        <dbReference type="Pfam" id="PF13087"/>
    </source>
</evidence>